<evidence type="ECO:0000256" key="1">
    <source>
        <dbReference type="SAM" id="Phobius"/>
    </source>
</evidence>
<keyword evidence="1" id="KW-0472">Membrane</keyword>
<feature type="transmembrane region" description="Helical" evidence="1">
    <location>
        <begin position="51"/>
        <end position="78"/>
    </location>
</feature>
<accession>A0A5C5VF70</accession>
<protein>
    <submittedName>
        <fullName evidence="2">Uncharacterized protein</fullName>
    </submittedName>
</protein>
<dbReference type="AlphaFoldDB" id="A0A5C5VF70"/>
<organism evidence="2 3">
    <name type="scientific">Posidoniimonas corsicana</name>
    <dbReference type="NCBI Taxonomy" id="1938618"/>
    <lineage>
        <taxon>Bacteria</taxon>
        <taxon>Pseudomonadati</taxon>
        <taxon>Planctomycetota</taxon>
        <taxon>Planctomycetia</taxon>
        <taxon>Pirellulales</taxon>
        <taxon>Lacipirellulaceae</taxon>
        <taxon>Posidoniimonas</taxon>
    </lineage>
</organism>
<feature type="transmembrane region" description="Helical" evidence="1">
    <location>
        <begin position="84"/>
        <end position="104"/>
    </location>
</feature>
<feature type="transmembrane region" description="Helical" evidence="1">
    <location>
        <begin position="116"/>
        <end position="141"/>
    </location>
</feature>
<proteinExistence type="predicted"/>
<keyword evidence="1" id="KW-1133">Transmembrane helix</keyword>
<keyword evidence="3" id="KW-1185">Reference proteome</keyword>
<dbReference type="Proteomes" id="UP000316714">
    <property type="component" value="Unassembled WGS sequence"/>
</dbReference>
<evidence type="ECO:0000313" key="3">
    <source>
        <dbReference type="Proteomes" id="UP000316714"/>
    </source>
</evidence>
<dbReference type="OrthoDB" id="291010at2"/>
<dbReference type="RefSeq" id="WP_146564638.1">
    <property type="nucleotide sequence ID" value="NZ_SIHJ01000001.1"/>
</dbReference>
<comment type="caution">
    <text evidence="2">The sequence shown here is derived from an EMBL/GenBank/DDBJ whole genome shotgun (WGS) entry which is preliminary data.</text>
</comment>
<gene>
    <name evidence="2" type="ORF">KOR34_22420</name>
</gene>
<sequence>MEAEPEHVNPFASPLAEEAVVSSGAPLGVSGVEAIRHEHIKREASIRSVGWLYYLGACVLTVSATFLAASAFVGPAAYDLGPSLLGAVFVALLAALGWWVGAGLRRLNPTVRIPALVLSIIALLISLLGINVIGMLIHGYLASLMGSEKSKYIFSPEYKEIIAATPHIRYKSSTVMWVVLGVLLVVLVVVVVFAARMAP</sequence>
<name>A0A5C5VF70_9BACT</name>
<feature type="transmembrane region" description="Helical" evidence="1">
    <location>
        <begin position="175"/>
        <end position="195"/>
    </location>
</feature>
<dbReference type="EMBL" id="SIHJ01000001">
    <property type="protein sequence ID" value="TWT37294.1"/>
    <property type="molecule type" value="Genomic_DNA"/>
</dbReference>
<evidence type="ECO:0000313" key="2">
    <source>
        <dbReference type="EMBL" id="TWT37294.1"/>
    </source>
</evidence>
<keyword evidence="1" id="KW-0812">Transmembrane</keyword>
<reference evidence="2 3" key="1">
    <citation type="submission" date="2019-02" db="EMBL/GenBank/DDBJ databases">
        <title>Deep-cultivation of Planctomycetes and their phenomic and genomic characterization uncovers novel biology.</title>
        <authorList>
            <person name="Wiegand S."/>
            <person name="Jogler M."/>
            <person name="Boedeker C."/>
            <person name="Pinto D."/>
            <person name="Vollmers J."/>
            <person name="Rivas-Marin E."/>
            <person name="Kohn T."/>
            <person name="Peeters S.H."/>
            <person name="Heuer A."/>
            <person name="Rast P."/>
            <person name="Oberbeckmann S."/>
            <person name="Bunk B."/>
            <person name="Jeske O."/>
            <person name="Meyerdierks A."/>
            <person name="Storesund J.E."/>
            <person name="Kallscheuer N."/>
            <person name="Luecker S."/>
            <person name="Lage O.M."/>
            <person name="Pohl T."/>
            <person name="Merkel B.J."/>
            <person name="Hornburger P."/>
            <person name="Mueller R.-W."/>
            <person name="Bruemmer F."/>
            <person name="Labrenz M."/>
            <person name="Spormann A.M."/>
            <person name="Op Den Camp H."/>
            <person name="Overmann J."/>
            <person name="Amann R."/>
            <person name="Jetten M.S.M."/>
            <person name="Mascher T."/>
            <person name="Medema M.H."/>
            <person name="Devos D.P."/>
            <person name="Kaster A.-K."/>
            <person name="Ovreas L."/>
            <person name="Rohde M."/>
            <person name="Galperin M.Y."/>
            <person name="Jogler C."/>
        </authorList>
    </citation>
    <scope>NUCLEOTIDE SEQUENCE [LARGE SCALE GENOMIC DNA]</scope>
    <source>
        <strain evidence="2 3">KOR34</strain>
    </source>
</reference>